<organism evidence="1 2">
    <name type="scientific">Hibiscus sabdariffa</name>
    <name type="common">roselle</name>
    <dbReference type="NCBI Taxonomy" id="183260"/>
    <lineage>
        <taxon>Eukaryota</taxon>
        <taxon>Viridiplantae</taxon>
        <taxon>Streptophyta</taxon>
        <taxon>Embryophyta</taxon>
        <taxon>Tracheophyta</taxon>
        <taxon>Spermatophyta</taxon>
        <taxon>Magnoliopsida</taxon>
        <taxon>eudicotyledons</taxon>
        <taxon>Gunneridae</taxon>
        <taxon>Pentapetalae</taxon>
        <taxon>rosids</taxon>
        <taxon>malvids</taxon>
        <taxon>Malvales</taxon>
        <taxon>Malvaceae</taxon>
        <taxon>Malvoideae</taxon>
        <taxon>Hibiscus</taxon>
    </lineage>
</organism>
<sequence>MERLGHMIHNAVDIGLWLPFRFIRNGTPLSHLFFTDDLILYAKADLSQAEAIANILSDFGKFSEHRVSCRKSGIYFSPNTDASIMHAI</sequence>
<comment type="caution">
    <text evidence="1">The sequence shown here is derived from an EMBL/GenBank/DDBJ whole genome shotgun (WGS) entry which is preliminary data.</text>
</comment>
<reference evidence="1 2" key="1">
    <citation type="journal article" date="2024" name="G3 (Bethesda)">
        <title>Genome assembly of Hibiscus sabdariffa L. provides insights into metabolisms of medicinal natural products.</title>
        <authorList>
            <person name="Kim T."/>
        </authorList>
    </citation>
    <scope>NUCLEOTIDE SEQUENCE [LARGE SCALE GENOMIC DNA]</scope>
    <source>
        <strain evidence="1">TK-2024</strain>
        <tissue evidence="1">Old leaves</tissue>
    </source>
</reference>
<proteinExistence type="predicted"/>
<keyword evidence="2" id="KW-1185">Reference proteome</keyword>
<protein>
    <recommendedName>
        <fullName evidence="3">Reverse transcriptase domain-containing protein</fullName>
    </recommendedName>
</protein>
<evidence type="ECO:0000313" key="1">
    <source>
        <dbReference type="EMBL" id="KAK9028537.1"/>
    </source>
</evidence>
<evidence type="ECO:0000313" key="2">
    <source>
        <dbReference type="Proteomes" id="UP001396334"/>
    </source>
</evidence>
<name>A0ABR2SUC0_9ROSI</name>
<dbReference type="Proteomes" id="UP001396334">
    <property type="component" value="Unassembled WGS sequence"/>
</dbReference>
<dbReference type="EMBL" id="JBBPBN010000011">
    <property type="protein sequence ID" value="KAK9028537.1"/>
    <property type="molecule type" value="Genomic_DNA"/>
</dbReference>
<gene>
    <name evidence="1" type="ORF">V6N11_025693</name>
</gene>
<accession>A0ABR2SUC0</accession>
<evidence type="ECO:0008006" key="3">
    <source>
        <dbReference type="Google" id="ProtNLM"/>
    </source>
</evidence>